<reference evidence="2 3" key="1">
    <citation type="journal article" date="2016" name="Mol. Biol. Evol.">
        <title>Comparative Genomics of Early-Diverging Mushroom-Forming Fungi Provides Insights into the Origins of Lignocellulose Decay Capabilities.</title>
        <authorList>
            <person name="Nagy L.G."/>
            <person name="Riley R."/>
            <person name="Tritt A."/>
            <person name="Adam C."/>
            <person name="Daum C."/>
            <person name="Floudas D."/>
            <person name="Sun H."/>
            <person name="Yadav J.S."/>
            <person name="Pangilinan J."/>
            <person name="Larsson K.H."/>
            <person name="Matsuura K."/>
            <person name="Barry K."/>
            <person name="Labutti K."/>
            <person name="Kuo R."/>
            <person name="Ohm R.A."/>
            <person name="Bhattacharya S.S."/>
            <person name="Shirouzu T."/>
            <person name="Yoshinaga Y."/>
            <person name="Martin F.M."/>
            <person name="Grigoriev I.V."/>
            <person name="Hibbett D.S."/>
        </authorList>
    </citation>
    <scope>NUCLEOTIDE SEQUENCE [LARGE SCALE GENOMIC DNA]</scope>
    <source>
        <strain evidence="2 3">HHB9708</strain>
    </source>
</reference>
<dbReference type="Proteomes" id="UP000076722">
    <property type="component" value="Unassembled WGS sequence"/>
</dbReference>
<sequence>MHSDSLEGILKNTTPEGYGSSQASIMLPPPTPDSAIDPSSLPPSVPSNSPTQEKGKGKVLRTAPKRQRTSQSQDMSYSDDSELQRTRKPARKGGPRSPAKKAARNRTEQKSRQNRSNIGRLHLGFATGFQARSPGFIPDSEFKGAADGEKFTLRLLYKLSSYKKTVDQLRDQLNHPATQAMAAGELRTHMLDTIRAQDEIAERLGNMELNDANSVHAIEGTIPPES</sequence>
<feature type="compositionally biased region" description="Polar residues" evidence="1">
    <location>
        <begin position="11"/>
        <end position="24"/>
    </location>
</feature>
<feature type="compositionally biased region" description="Basic residues" evidence="1">
    <location>
        <begin position="57"/>
        <end position="68"/>
    </location>
</feature>
<protein>
    <submittedName>
        <fullName evidence="2">Uncharacterized protein</fullName>
    </submittedName>
</protein>
<accession>A0A164U080</accession>
<evidence type="ECO:0000313" key="2">
    <source>
        <dbReference type="EMBL" id="KZS92796.1"/>
    </source>
</evidence>
<evidence type="ECO:0000256" key="1">
    <source>
        <dbReference type="SAM" id="MobiDB-lite"/>
    </source>
</evidence>
<gene>
    <name evidence="2" type="ORF">SISNIDRAFT_109113</name>
</gene>
<dbReference type="AlphaFoldDB" id="A0A164U080"/>
<feature type="region of interest" description="Disordered" evidence="1">
    <location>
        <begin position="1"/>
        <end position="120"/>
    </location>
</feature>
<dbReference type="EMBL" id="KV419409">
    <property type="protein sequence ID" value="KZS92796.1"/>
    <property type="molecule type" value="Genomic_DNA"/>
</dbReference>
<name>A0A164U080_9AGAM</name>
<organism evidence="2 3">
    <name type="scientific">Sistotremastrum niveocremeum HHB9708</name>
    <dbReference type="NCBI Taxonomy" id="1314777"/>
    <lineage>
        <taxon>Eukaryota</taxon>
        <taxon>Fungi</taxon>
        <taxon>Dikarya</taxon>
        <taxon>Basidiomycota</taxon>
        <taxon>Agaricomycotina</taxon>
        <taxon>Agaricomycetes</taxon>
        <taxon>Sistotremastrales</taxon>
        <taxon>Sistotremastraceae</taxon>
        <taxon>Sertulicium</taxon>
        <taxon>Sertulicium niveocremeum</taxon>
    </lineage>
</organism>
<proteinExistence type="predicted"/>
<evidence type="ECO:0000313" key="3">
    <source>
        <dbReference type="Proteomes" id="UP000076722"/>
    </source>
</evidence>
<feature type="compositionally biased region" description="Basic residues" evidence="1">
    <location>
        <begin position="86"/>
        <end position="104"/>
    </location>
</feature>
<keyword evidence="3" id="KW-1185">Reference proteome</keyword>